<dbReference type="InterPro" id="IPR023209">
    <property type="entry name" value="DAO"/>
</dbReference>
<dbReference type="PROSITE" id="PS50181">
    <property type="entry name" value="FBOX"/>
    <property type="match status" value="1"/>
</dbReference>
<comment type="caution">
    <text evidence="8">The sequence shown here is derived from an EMBL/GenBank/DDBJ whole genome shotgun (WGS) entry which is preliminary data.</text>
</comment>
<keyword evidence="3" id="KW-0285">Flavoprotein</keyword>
<dbReference type="InterPro" id="IPR036047">
    <property type="entry name" value="F-box-like_dom_sf"/>
</dbReference>
<dbReference type="PROSITE" id="PS00677">
    <property type="entry name" value="DAO"/>
    <property type="match status" value="1"/>
</dbReference>
<feature type="domain" description="F-box" evidence="7">
    <location>
        <begin position="45"/>
        <end position="94"/>
    </location>
</feature>
<dbReference type="STRING" id="1081102.A0A167QGM4"/>
<sequence>MFNLLFDILATALYYLIWRKSERLLRRCRVGLLKPRRRHQPSPSDCPLLQLPAELILDIAETLPPDSQVFLAQSCHRFHTLLETRTTATALQTISQQPRVQRIAFLLLAARDDVDRWCCEVCAALHPAVAHDQRCSWVDGLEDMTVAPVYCWSGHNTRCHDWYCSGYRIATRLSAVKHRHVQLALKYDRKQRQERNKNDRQGGPVDAPHQKLSVCPHIGIDYDPERKWRPDPQFRRKAGYFWPYYDRRVEQRETQDGNIIMEDTYLTSCAHCPTDLARHGDAWYVYRDFGPEGSPTDLAWQIHIPCKRAYSSTIPNSRSQEPTVHHEAGSVWALAGIIGLDVALVLVQKGLGPLITVVAEHLPGDTAPGYTSPWAGCNYSAISGEDPKALRWDRLGYRHLLALATERSAESYVQRTPSTEIWDEAVPEEKIKTMSSYLENFAVLPASKLPQGAAFGVTFTTVTVHAPMHLMWLYRRLKDAGVTFVRQKLPDLASAFTRDIASTRVVFNCIGNAAKTFPGVADATCYPTRGQVLLVKAPNVTKNWMRYRQNQLTYVIPRPLSNGNVILGGYYQTGVGDYATYGHETESILARTKELCPELRESEPEILAVAAGLRPSREGGARVEREEVVVDGKSRVVVHNYGAGGTGYQAGYGMALDAVKCVEDLLPTTTFVSRL</sequence>
<dbReference type="InterPro" id="IPR006181">
    <property type="entry name" value="D-amino_acid_oxidase_CS"/>
</dbReference>
<dbReference type="Proteomes" id="UP000076874">
    <property type="component" value="Unassembled WGS sequence"/>
</dbReference>
<keyword evidence="5" id="KW-0560">Oxidoreductase</keyword>
<comment type="similarity">
    <text evidence="2">Belongs to the DAMOX/DASOX family.</text>
</comment>
<reference evidence="8 9" key="1">
    <citation type="journal article" date="2016" name="Genome Biol. Evol.">
        <title>Divergent and convergent evolution of fungal pathogenicity.</title>
        <authorList>
            <person name="Shang Y."/>
            <person name="Xiao G."/>
            <person name="Zheng P."/>
            <person name="Cen K."/>
            <person name="Zhan S."/>
            <person name="Wang C."/>
        </authorList>
    </citation>
    <scope>NUCLEOTIDE SEQUENCE [LARGE SCALE GENOMIC DNA]</scope>
    <source>
        <strain evidence="8 9">RCEF 264</strain>
    </source>
</reference>
<dbReference type="PANTHER" id="PTHR11530">
    <property type="entry name" value="D-AMINO ACID OXIDASE"/>
    <property type="match status" value="1"/>
</dbReference>
<dbReference type="GO" id="GO:0019478">
    <property type="term" value="P:D-amino acid catabolic process"/>
    <property type="evidence" value="ECO:0007669"/>
    <property type="project" value="TreeGrafter"/>
</dbReference>
<dbReference type="Gene3D" id="3.30.9.10">
    <property type="entry name" value="D-Amino Acid Oxidase, subunit A, domain 2"/>
    <property type="match status" value="1"/>
</dbReference>
<dbReference type="SUPFAM" id="SSF54373">
    <property type="entry name" value="FAD-linked reductases, C-terminal domain"/>
    <property type="match status" value="1"/>
</dbReference>
<keyword evidence="9" id="KW-1185">Reference proteome</keyword>
<dbReference type="Pfam" id="PF01266">
    <property type="entry name" value="DAO"/>
    <property type="match status" value="1"/>
</dbReference>
<gene>
    <name evidence="8" type="ORF">SPI_07284</name>
</gene>
<feature type="compositionally biased region" description="Basic and acidic residues" evidence="6">
    <location>
        <begin position="187"/>
        <end position="200"/>
    </location>
</feature>
<evidence type="ECO:0000259" key="7">
    <source>
        <dbReference type="PROSITE" id="PS50181"/>
    </source>
</evidence>
<evidence type="ECO:0000313" key="9">
    <source>
        <dbReference type="Proteomes" id="UP000076874"/>
    </source>
</evidence>
<dbReference type="GO" id="GO:0071949">
    <property type="term" value="F:FAD binding"/>
    <property type="evidence" value="ECO:0007669"/>
    <property type="project" value="InterPro"/>
</dbReference>
<dbReference type="Gene3D" id="3.40.50.720">
    <property type="entry name" value="NAD(P)-binding Rossmann-like Domain"/>
    <property type="match status" value="1"/>
</dbReference>
<organism evidence="8 9">
    <name type="scientific">Niveomyces insectorum RCEF 264</name>
    <dbReference type="NCBI Taxonomy" id="1081102"/>
    <lineage>
        <taxon>Eukaryota</taxon>
        <taxon>Fungi</taxon>
        <taxon>Dikarya</taxon>
        <taxon>Ascomycota</taxon>
        <taxon>Pezizomycotina</taxon>
        <taxon>Sordariomycetes</taxon>
        <taxon>Hypocreomycetidae</taxon>
        <taxon>Hypocreales</taxon>
        <taxon>Cordycipitaceae</taxon>
        <taxon>Niveomyces</taxon>
    </lineage>
</organism>
<accession>A0A167QGM4</accession>
<feature type="region of interest" description="Disordered" evidence="6">
    <location>
        <begin position="187"/>
        <end position="211"/>
    </location>
</feature>
<protein>
    <submittedName>
        <fullName evidence="8">NAD(P)-binding domain protein</fullName>
    </submittedName>
</protein>
<dbReference type="GO" id="GO:0005737">
    <property type="term" value="C:cytoplasm"/>
    <property type="evidence" value="ECO:0007669"/>
    <property type="project" value="TreeGrafter"/>
</dbReference>
<dbReference type="PANTHER" id="PTHR11530:SF11">
    <property type="entry name" value="D-ASPARTATE OXIDASE"/>
    <property type="match status" value="1"/>
</dbReference>
<comment type="cofactor">
    <cofactor evidence="1">
        <name>FAD</name>
        <dbReference type="ChEBI" id="CHEBI:57692"/>
    </cofactor>
</comment>
<dbReference type="SUPFAM" id="SSF81383">
    <property type="entry name" value="F-box domain"/>
    <property type="match status" value="1"/>
</dbReference>
<dbReference type="OrthoDB" id="2015447at2759"/>
<dbReference type="EMBL" id="AZHD01000014">
    <property type="protein sequence ID" value="OAA57625.1"/>
    <property type="molecule type" value="Genomic_DNA"/>
</dbReference>
<dbReference type="InterPro" id="IPR006076">
    <property type="entry name" value="FAD-dep_OxRdtase"/>
</dbReference>
<evidence type="ECO:0000256" key="4">
    <source>
        <dbReference type="ARBA" id="ARBA00022827"/>
    </source>
</evidence>
<dbReference type="SUPFAM" id="SSF51971">
    <property type="entry name" value="Nucleotide-binding domain"/>
    <property type="match status" value="1"/>
</dbReference>
<evidence type="ECO:0000256" key="2">
    <source>
        <dbReference type="ARBA" id="ARBA00006730"/>
    </source>
</evidence>
<evidence type="ECO:0000256" key="6">
    <source>
        <dbReference type="SAM" id="MobiDB-lite"/>
    </source>
</evidence>
<evidence type="ECO:0000256" key="3">
    <source>
        <dbReference type="ARBA" id="ARBA00022630"/>
    </source>
</evidence>
<evidence type="ECO:0000256" key="5">
    <source>
        <dbReference type="ARBA" id="ARBA00023002"/>
    </source>
</evidence>
<evidence type="ECO:0000256" key="1">
    <source>
        <dbReference type="ARBA" id="ARBA00001974"/>
    </source>
</evidence>
<evidence type="ECO:0000313" key="8">
    <source>
        <dbReference type="EMBL" id="OAA57625.1"/>
    </source>
</evidence>
<keyword evidence="4" id="KW-0274">FAD</keyword>
<dbReference type="InterPro" id="IPR001810">
    <property type="entry name" value="F-box_dom"/>
</dbReference>
<dbReference type="AlphaFoldDB" id="A0A167QGM4"/>
<dbReference type="GO" id="GO:0003884">
    <property type="term" value="F:D-amino-acid oxidase activity"/>
    <property type="evidence" value="ECO:0007669"/>
    <property type="project" value="InterPro"/>
</dbReference>
<name>A0A167QGM4_9HYPO</name>
<proteinExistence type="inferred from homology"/>